<protein>
    <recommendedName>
        <fullName evidence="2">Peptidase M24 domain-containing protein</fullName>
    </recommendedName>
</protein>
<sequence>MTEPIKDGKLLAINWQPDGSIISKSEHTVLVYR</sequence>
<dbReference type="EMBL" id="UINC01023919">
    <property type="protein sequence ID" value="SVA96553.1"/>
    <property type="molecule type" value="Genomic_DNA"/>
</dbReference>
<evidence type="ECO:0008006" key="2">
    <source>
        <dbReference type="Google" id="ProtNLM"/>
    </source>
</evidence>
<evidence type="ECO:0000313" key="1">
    <source>
        <dbReference type="EMBL" id="SVA96553.1"/>
    </source>
</evidence>
<gene>
    <name evidence="1" type="ORF">METZ01_LOCUS149407</name>
</gene>
<dbReference type="AlphaFoldDB" id="A0A382A6J4"/>
<organism evidence="1">
    <name type="scientific">marine metagenome</name>
    <dbReference type="NCBI Taxonomy" id="408172"/>
    <lineage>
        <taxon>unclassified sequences</taxon>
        <taxon>metagenomes</taxon>
        <taxon>ecological metagenomes</taxon>
    </lineage>
</organism>
<proteinExistence type="predicted"/>
<accession>A0A382A6J4</accession>
<name>A0A382A6J4_9ZZZZ</name>
<reference evidence="1" key="1">
    <citation type="submission" date="2018-05" db="EMBL/GenBank/DDBJ databases">
        <authorList>
            <person name="Lanie J.A."/>
            <person name="Ng W.-L."/>
            <person name="Kazmierczak K.M."/>
            <person name="Andrzejewski T.M."/>
            <person name="Davidsen T.M."/>
            <person name="Wayne K.J."/>
            <person name="Tettelin H."/>
            <person name="Glass J.I."/>
            <person name="Rusch D."/>
            <person name="Podicherti R."/>
            <person name="Tsui H.-C.T."/>
            <person name="Winkler M.E."/>
        </authorList>
    </citation>
    <scope>NUCLEOTIDE SEQUENCE</scope>
</reference>